<dbReference type="EMBL" id="VYYT01000444">
    <property type="protein sequence ID" value="KAK2735440.1"/>
    <property type="molecule type" value="Genomic_DNA"/>
</dbReference>
<feature type="compositionally biased region" description="Basic and acidic residues" evidence="2">
    <location>
        <begin position="1"/>
        <end position="16"/>
    </location>
</feature>
<sequence length="247" mass="26861">MEALTRDLDGKLKLEDVPESDSMPHSDPVPQRPDTGRPYQFSGLDAEVVPEGGDAASKGPNGEASQRFDAMEALTKEMDSKLKLEGGVTAYSEGPEPHGEASSIPENEANSSPQKPRQTFAFTFDEGNLRTAAGPERSAGDKALNPSAPVWIPSPSMTKEHPLPLRLREGPKLPTDAGDDTLKNDIDLQRYIGNEGQIGTETQIKATSSDPRVVNAKEDRKSQIPCRNMLIYGHCRYEDLGCGFKHC</sequence>
<name>A0AAD9Y555_COLKA</name>
<evidence type="ECO:0000313" key="5">
    <source>
        <dbReference type="Proteomes" id="UP001281614"/>
    </source>
</evidence>
<comment type="caution">
    <text evidence="4">The sequence shown here is derived from an EMBL/GenBank/DDBJ whole genome shotgun (WGS) entry which is preliminary data.</text>
</comment>
<feature type="compositionally biased region" description="Polar residues" evidence="2">
    <location>
        <begin position="104"/>
        <end position="121"/>
    </location>
</feature>
<keyword evidence="1" id="KW-0862">Zinc</keyword>
<dbReference type="Gene3D" id="6.10.250.3160">
    <property type="match status" value="1"/>
</dbReference>
<dbReference type="Pfam" id="PF25586">
    <property type="entry name" value="zf-CCCH_PAN3"/>
    <property type="match status" value="1"/>
</dbReference>
<proteinExistence type="predicted"/>
<keyword evidence="1" id="KW-0479">Metal-binding</keyword>
<dbReference type="PROSITE" id="PS50103">
    <property type="entry name" value="ZF_C3H1"/>
    <property type="match status" value="1"/>
</dbReference>
<evidence type="ECO:0000259" key="3">
    <source>
        <dbReference type="PROSITE" id="PS50103"/>
    </source>
</evidence>
<feature type="domain" description="C3H1-type" evidence="3">
    <location>
        <begin position="220"/>
        <end position="247"/>
    </location>
</feature>
<accession>A0AAD9Y555</accession>
<keyword evidence="1" id="KW-0863">Zinc-finger</keyword>
<feature type="compositionally biased region" description="Basic and acidic residues" evidence="2">
    <location>
        <begin position="74"/>
        <end position="84"/>
    </location>
</feature>
<dbReference type="AlphaFoldDB" id="A0AAD9Y555"/>
<evidence type="ECO:0000313" key="4">
    <source>
        <dbReference type="EMBL" id="KAK2735440.1"/>
    </source>
</evidence>
<keyword evidence="5" id="KW-1185">Reference proteome</keyword>
<feature type="zinc finger region" description="C3H1-type" evidence="1">
    <location>
        <begin position="220"/>
        <end position="247"/>
    </location>
</feature>
<gene>
    <name evidence="4" type="ORF">CKAH01_01821</name>
</gene>
<feature type="region of interest" description="Disordered" evidence="2">
    <location>
        <begin position="1"/>
        <end position="181"/>
    </location>
</feature>
<organism evidence="4 5">
    <name type="scientific">Colletotrichum kahawae</name>
    <name type="common">Coffee berry disease fungus</name>
    <dbReference type="NCBI Taxonomy" id="34407"/>
    <lineage>
        <taxon>Eukaryota</taxon>
        <taxon>Fungi</taxon>
        <taxon>Dikarya</taxon>
        <taxon>Ascomycota</taxon>
        <taxon>Pezizomycotina</taxon>
        <taxon>Sordariomycetes</taxon>
        <taxon>Hypocreomycetidae</taxon>
        <taxon>Glomerellales</taxon>
        <taxon>Glomerellaceae</taxon>
        <taxon>Colletotrichum</taxon>
        <taxon>Colletotrichum gloeosporioides species complex</taxon>
    </lineage>
</organism>
<protein>
    <recommendedName>
        <fullName evidence="3">C3H1-type domain-containing protein</fullName>
    </recommendedName>
</protein>
<dbReference type="GO" id="GO:0008270">
    <property type="term" value="F:zinc ion binding"/>
    <property type="evidence" value="ECO:0007669"/>
    <property type="project" value="UniProtKB-KW"/>
</dbReference>
<evidence type="ECO:0000256" key="2">
    <source>
        <dbReference type="SAM" id="MobiDB-lite"/>
    </source>
</evidence>
<reference evidence="4" key="1">
    <citation type="submission" date="2023-02" db="EMBL/GenBank/DDBJ databases">
        <title>Colletotrichum kahawae CIFC_Que2 genome sequencing and assembly.</title>
        <authorList>
            <person name="Baroncelli R."/>
        </authorList>
    </citation>
    <scope>NUCLEOTIDE SEQUENCE</scope>
    <source>
        <strain evidence="4">CIFC_Que2</strain>
    </source>
</reference>
<dbReference type="InterPro" id="IPR000571">
    <property type="entry name" value="Znf_CCCH"/>
</dbReference>
<dbReference type="Proteomes" id="UP001281614">
    <property type="component" value="Unassembled WGS sequence"/>
</dbReference>
<feature type="compositionally biased region" description="Basic and acidic residues" evidence="2">
    <location>
        <begin position="158"/>
        <end position="171"/>
    </location>
</feature>
<evidence type="ECO:0000256" key="1">
    <source>
        <dbReference type="PROSITE-ProRule" id="PRU00723"/>
    </source>
</evidence>